<accession>A0A1H2U495</accession>
<reference evidence="4" key="1">
    <citation type="submission" date="2016-10" db="EMBL/GenBank/DDBJ databases">
        <authorList>
            <person name="de Groot N.N."/>
        </authorList>
    </citation>
    <scope>NUCLEOTIDE SEQUENCE [LARGE SCALE GENOMIC DNA]</scope>
    <source>
        <strain evidence="4">DSM 12489</strain>
    </source>
</reference>
<dbReference type="Gene3D" id="3.40.50.1240">
    <property type="entry name" value="Phosphoglycerate mutase-like"/>
    <property type="match status" value="1"/>
</dbReference>
<name>A0A1H2U495_9BACL</name>
<dbReference type="Proteomes" id="UP001157137">
    <property type="component" value="Unassembled WGS sequence"/>
</dbReference>
<dbReference type="InterPro" id="IPR013078">
    <property type="entry name" value="His_Pase_superF_clade-1"/>
</dbReference>
<dbReference type="PIRSF" id="PIRSF000709">
    <property type="entry name" value="6PFK_2-Ptase"/>
    <property type="match status" value="1"/>
</dbReference>
<dbReference type="STRING" id="89784.SAMN04489725_10746"/>
<dbReference type="CDD" id="cd07067">
    <property type="entry name" value="HP_PGM_like"/>
    <property type="match status" value="1"/>
</dbReference>
<evidence type="ECO:0000313" key="3">
    <source>
        <dbReference type="EMBL" id="GLV14076.1"/>
    </source>
</evidence>
<evidence type="ECO:0000256" key="2">
    <source>
        <dbReference type="PIRSR" id="PIRSR613078-2"/>
    </source>
</evidence>
<reference evidence="5" key="2">
    <citation type="submission" date="2016-10" db="EMBL/GenBank/DDBJ databases">
        <authorList>
            <person name="Varghese N."/>
        </authorList>
    </citation>
    <scope>NUCLEOTIDE SEQUENCE [LARGE SCALE GENOMIC DNA]</scope>
    <source>
        <strain evidence="5">DSM 12489</strain>
    </source>
</reference>
<dbReference type="EMBL" id="FNOJ01000007">
    <property type="protein sequence ID" value="SDW51043.1"/>
    <property type="molecule type" value="Genomic_DNA"/>
</dbReference>
<sequence>MQTKSVFSRIFLIRHAPTAENARHILIGRTDPPLSTAGEQLAERVATALADLSVTAIWSSPLLRARQTANAIAKRLAVDEVRIDERLAEIDLGVVDGMSVWDAYDRYRPWFEASFVEDDKDFAFPGGECWSRAADRFHKGLLDAAAHAFAQTICVVTHGAVLGLFHARLAGVPFARFRTYQPRHASISELVLHPDDCTWDIVRWNDTRHIADLT</sequence>
<protein>
    <submittedName>
        <fullName evidence="3">Fructose 2,6-bisphosphatase</fullName>
    </submittedName>
    <submittedName>
        <fullName evidence="4">Probable phosphoglycerate mutase</fullName>
    </submittedName>
</protein>
<organism evidence="4 5">
    <name type="scientific">Alicyclobacillus hesperidum</name>
    <dbReference type="NCBI Taxonomy" id="89784"/>
    <lineage>
        <taxon>Bacteria</taxon>
        <taxon>Bacillati</taxon>
        <taxon>Bacillota</taxon>
        <taxon>Bacilli</taxon>
        <taxon>Bacillales</taxon>
        <taxon>Alicyclobacillaceae</taxon>
        <taxon>Alicyclobacillus</taxon>
    </lineage>
</organism>
<dbReference type="SMART" id="SM00855">
    <property type="entry name" value="PGAM"/>
    <property type="match status" value="1"/>
</dbReference>
<dbReference type="EMBL" id="BSRA01000009">
    <property type="protein sequence ID" value="GLV14076.1"/>
    <property type="molecule type" value="Genomic_DNA"/>
</dbReference>
<dbReference type="GO" id="GO:0005829">
    <property type="term" value="C:cytosol"/>
    <property type="evidence" value="ECO:0007669"/>
    <property type="project" value="TreeGrafter"/>
</dbReference>
<feature type="binding site" evidence="2">
    <location>
        <begin position="14"/>
        <end position="21"/>
    </location>
    <ligand>
        <name>substrate</name>
    </ligand>
</feature>
<feature type="active site" description="Tele-phosphohistidine intermediate" evidence="1">
    <location>
        <position position="15"/>
    </location>
</feature>
<dbReference type="AlphaFoldDB" id="A0A1H2U495"/>
<reference evidence="3" key="3">
    <citation type="submission" date="2023-02" db="EMBL/GenBank/DDBJ databases">
        <title>Proposal of a novel subspecies: Alicyclobacillus hesperidum subspecies aegle.</title>
        <authorList>
            <person name="Goto K."/>
            <person name="Fujii T."/>
            <person name="Yasui K."/>
            <person name="Mochida K."/>
            <person name="Kato-Tanaka Y."/>
            <person name="Morohoshi S."/>
            <person name="An S.Y."/>
            <person name="Kasai H."/>
            <person name="Yokota A."/>
        </authorList>
    </citation>
    <scope>NUCLEOTIDE SEQUENCE</scope>
    <source>
        <strain evidence="3">DSM 12766</strain>
    </source>
</reference>
<feature type="binding site" evidence="2">
    <location>
        <position position="64"/>
    </location>
    <ligand>
        <name>substrate</name>
    </ligand>
</feature>
<feature type="active site" description="Proton donor/acceptor" evidence="1">
    <location>
        <position position="89"/>
    </location>
</feature>
<dbReference type="Proteomes" id="UP000182589">
    <property type="component" value="Unassembled WGS sequence"/>
</dbReference>
<dbReference type="RefSeq" id="WP_006445600.1">
    <property type="nucleotide sequence ID" value="NZ_BSRA01000009.1"/>
</dbReference>
<dbReference type="InterPro" id="IPR029033">
    <property type="entry name" value="His_PPase_superfam"/>
</dbReference>
<evidence type="ECO:0000256" key="1">
    <source>
        <dbReference type="PIRSR" id="PIRSR613078-1"/>
    </source>
</evidence>
<evidence type="ECO:0000313" key="5">
    <source>
        <dbReference type="Proteomes" id="UP000182589"/>
    </source>
</evidence>
<evidence type="ECO:0000313" key="4">
    <source>
        <dbReference type="EMBL" id="SDW51043.1"/>
    </source>
</evidence>
<dbReference type="PANTHER" id="PTHR48100">
    <property type="entry name" value="BROAD-SPECIFICITY PHOSPHATASE YOR283W-RELATED"/>
    <property type="match status" value="1"/>
</dbReference>
<proteinExistence type="predicted"/>
<dbReference type="GO" id="GO:0016791">
    <property type="term" value="F:phosphatase activity"/>
    <property type="evidence" value="ECO:0007669"/>
    <property type="project" value="TreeGrafter"/>
</dbReference>
<dbReference type="Pfam" id="PF00300">
    <property type="entry name" value="His_Phos_1"/>
    <property type="match status" value="1"/>
</dbReference>
<gene>
    <name evidence="3" type="ORF">Heshes_17600</name>
    <name evidence="4" type="ORF">SAMN04489725_10746</name>
</gene>
<dbReference type="PANTHER" id="PTHR48100:SF44">
    <property type="entry name" value="PHOSPHATASE C1620.13-RELATED"/>
    <property type="match status" value="1"/>
</dbReference>
<keyword evidence="5" id="KW-1185">Reference proteome</keyword>
<dbReference type="SUPFAM" id="SSF53254">
    <property type="entry name" value="Phosphoglycerate mutase-like"/>
    <property type="match status" value="1"/>
</dbReference>
<dbReference type="InterPro" id="IPR050275">
    <property type="entry name" value="PGM_Phosphatase"/>
</dbReference>